<dbReference type="Pfam" id="PF14886">
    <property type="entry name" value="FAM183"/>
    <property type="match status" value="1"/>
</dbReference>
<dbReference type="EMBL" id="OV121138">
    <property type="protein sequence ID" value="CAH0561396.1"/>
    <property type="molecule type" value="Genomic_DNA"/>
</dbReference>
<evidence type="ECO:0000256" key="1">
    <source>
        <dbReference type="ARBA" id="ARBA00004138"/>
    </source>
</evidence>
<dbReference type="PANTHER" id="PTHR33865:SF3">
    <property type="entry name" value="PROTEIN FAM183B"/>
    <property type="match status" value="1"/>
</dbReference>
<dbReference type="OrthoDB" id="446290at2759"/>
<dbReference type="InterPro" id="IPR029214">
    <property type="entry name" value="CFAP144"/>
</dbReference>
<comment type="subcellular location">
    <subcellularLocation>
        <location evidence="1">Cell projection</location>
        <location evidence="1">Cilium</location>
    </subcellularLocation>
    <subcellularLocation>
        <location evidence="2">Cytoplasm</location>
        <location evidence="2">Cytoskeleton</location>
    </subcellularLocation>
</comment>
<keyword evidence="4" id="KW-0206">Cytoskeleton</keyword>
<gene>
    <name evidence="7" type="ORF">MELIAE_LOCUS10935</name>
</gene>
<dbReference type="GO" id="GO:0097546">
    <property type="term" value="C:ciliary base"/>
    <property type="evidence" value="ECO:0007669"/>
    <property type="project" value="TreeGrafter"/>
</dbReference>
<accession>A0A9P0FL94</accession>
<name>A0A9P0FL94_BRAAE</name>
<evidence type="ECO:0000256" key="2">
    <source>
        <dbReference type="ARBA" id="ARBA00004245"/>
    </source>
</evidence>
<dbReference type="GO" id="GO:0005856">
    <property type="term" value="C:cytoskeleton"/>
    <property type="evidence" value="ECO:0007669"/>
    <property type="project" value="UniProtKB-SubCell"/>
</dbReference>
<organism evidence="7 8">
    <name type="scientific">Brassicogethes aeneus</name>
    <name type="common">Rape pollen beetle</name>
    <name type="synonym">Meligethes aeneus</name>
    <dbReference type="NCBI Taxonomy" id="1431903"/>
    <lineage>
        <taxon>Eukaryota</taxon>
        <taxon>Metazoa</taxon>
        <taxon>Ecdysozoa</taxon>
        <taxon>Arthropoda</taxon>
        <taxon>Hexapoda</taxon>
        <taxon>Insecta</taxon>
        <taxon>Pterygota</taxon>
        <taxon>Neoptera</taxon>
        <taxon>Endopterygota</taxon>
        <taxon>Coleoptera</taxon>
        <taxon>Polyphaga</taxon>
        <taxon>Cucujiformia</taxon>
        <taxon>Nitidulidae</taxon>
        <taxon>Meligethinae</taxon>
        <taxon>Brassicogethes</taxon>
    </lineage>
</organism>
<evidence type="ECO:0000256" key="3">
    <source>
        <dbReference type="ARBA" id="ARBA00022490"/>
    </source>
</evidence>
<proteinExistence type="inferred from homology"/>
<keyword evidence="8" id="KW-1185">Reference proteome</keyword>
<evidence type="ECO:0000256" key="6">
    <source>
        <dbReference type="ARBA" id="ARBA00034777"/>
    </source>
</evidence>
<evidence type="ECO:0000256" key="4">
    <source>
        <dbReference type="ARBA" id="ARBA00023212"/>
    </source>
</evidence>
<dbReference type="PANTHER" id="PTHR33865">
    <property type="entry name" value="PROTEIN FAM183B"/>
    <property type="match status" value="1"/>
</dbReference>
<keyword evidence="5" id="KW-0966">Cell projection</keyword>
<evidence type="ECO:0000256" key="5">
    <source>
        <dbReference type="ARBA" id="ARBA00023273"/>
    </source>
</evidence>
<protein>
    <submittedName>
        <fullName evidence="7">Uncharacterized protein</fullName>
    </submittedName>
</protein>
<dbReference type="Proteomes" id="UP001154078">
    <property type="component" value="Chromosome 7"/>
</dbReference>
<dbReference type="AlphaFoldDB" id="A0A9P0FL94"/>
<evidence type="ECO:0000313" key="7">
    <source>
        <dbReference type="EMBL" id="CAH0561396.1"/>
    </source>
</evidence>
<comment type="similarity">
    <text evidence="6">Belongs to the CFAP144 family.</text>
</comment>
<sequence>MVKNDIYKEQNLKEDKYFHIQESYVHNFQTPCLTNKFYSKYEGNLTDCDPKILEEVRRREKYGPKEKYPSPVTTSMEYGWYAPYMERDKRFYFNSTSSPYTKIMLDLMKQNKTEKKFAGVPFLLQ</sequence>
<reference evidence="7" key="1">
    <citation type="submission" date="2021-12" db="EMBL/GenBank/DDBJ databases">
        <authorList>
            <person name="King R."/>
        </authorList>
    </citation>
    <scope>NUCLEOTIDE SEQUENCE</scope>
</reference>
<evidence type="ECO:0000313" key="8">
    <source>
        <dbReference type="Proteomes" id="UP001154078"/>
    </source>
</evidence>
<keyword evidence="3" id="KW-0963">Cytoplasm</keyword>